<comment type="caution">
    <text evidence="1">The sequence shown here is derived from an EMBL/GenBank/DDBJ whole genome shotgun (WGS) entry which is preliminary data.</text>
</comment>
<protein>
    <submittedName>
        <fullName evidence="1">ABC-type multidrug transport system</fullName>
    </submittedName>
</protein>
<evidence type="ECO:0000313" key="2">
    <source>
        <dbReference type="Proteomes" id="UP000018861"/>
    </source>
</evidence>
<organism evidence="1 2">
    <name type="scientific">Bacteroides pyogenes JCM 6292</name>
    <dbReference type="NCBI Taxonomy" id="1235809"/>
    <lineage>
        <taxon>Bacteria</taxon>
        <taxon>Pseudomonadati</taxon>
        <taxon>Bacteroidota</taxon>
        <taxon>Bacteroidia</taxon>
        <taxon>Bacteroidales</taxon>
        <taxon>Bacteroidaceae</taxon>
        <taxon>Bacteroides</taxon>
    </lineage>
</organism>
<sequence>MADQWQAIISDIETIQEEGMDAVRTVETAYKLVKKNDEDVEVPDGLKGRIIPFELVQQVKFQTDLDAIAALQSRVEAIDSEVEEVRDSFTEEELEVYCDSEKENALDKKKITADAKPKADVEAETKAKLKQMVALWDEQTKTNKQIKADRLALKEKTIQAIEHLTDEEIADFLHRKWIVPVCQGINGSLTAVLSALETAALALSQKYAVSYQQIDDEVAQANEEFSQLVSQLTGDAFAIKGLEALIKQQ</sequence>
<proteinExistence type="predicted"/>
<reference evidence="1 2" key="1">
    <citation type="journal article" date="2014" name="Genome Announc.">
        <title>Draft Genome Sequences of Three Strains of Bacteroides pyogenes Isolated from a Cat and Swine.</title>
        <authorList>
            <person name="Sakamoto M."/>
            <person name="Oshima K."/>
            <person name="Suda W."/>
            <person name="Kitamura K."/>
            <person name="Iida T."/>
            <person name="Hattori M."/>
            <person name="Ohkuma M."/>
        </authorList>
    </citation>
    <scope>NUCLEOTIDE SEQUENCE [LARGE SCALE GENOMIC DNA]</scope>
    <source>
        <strain evidence="1 2">JCM 6292</strain>
    </source>
</reference>
<evidence type="ECO:0000313" key="1">
    <source>
        <dbReference type="EMBL" id="GAE14353.1"/>
    </source>
</evidence>
<dbReference type="EMBL" id="BAIQ01000003">
    <property type="protein sequence ID" value="GAE14353.1"/>
    <property type="molecule type" value="Genomic_DNA"/>
</dbReference>
<name>W4P4P6_9BACE</name>
<dbReference type="Proteomes" id="UP000018861">
    <property type="component" value="Unassembled WGS sequence"/>
</dbReference>
<gene>
    <name evidence="1" type="ORF">JCM6292_475</name>
</gene>
<dbReference type="AlphaFoldDB" id="W4P4P6"/>
<accession>W4P4P6</accession>